<organism evidence="6 7">
    <name type="scientific">Kiloniella antarctica</name>
    <dbReference type="NCBI Taxonomy" id="1550907"/>
    <lineage>
        <taxon>Bacteria</taxon>
        <taxon>Pseudomonadati</taxon>
        <taxon>Pseudomonadota</taxon>
        <taxon>Alphaproteobacteria</taxon>
        <taxon>Rhodospirillales</taxon>
        <taxon>Kiloniellaceae</taxon>
        <taxon>Kiloniella</taxon>
    </lineage>
</organism>
<dbReference type="EMBL" id="JBHUII010000004">
    <property type="protein sequence ID" value="MFD2206455.1"/>
    <property type="molecule type" value="Genomic_DNA"/>
</dbReference>
<evidence type="ECO:0000259" key="4">
    <source>
        <dbReference type="Pfam" id="PF01551"/>
    </source>
</evidence>
<dbReference type="InterPro" id="IPR011009">
    <property type="entry name" value="Kinase-like_dom_sf"/>
</dbReference>
<feature type="domain" description="Aminoglycoside phosphotransferase" evidence="5">
    <location>
        <begin position="30"/>
        <end position="247"/>
    </location>
</feature>
<comment type="cofactor">
    <cofactor evidence="1">
        <name>pyridoxal 5'-phosphate</name>
        <dbReference type="ChEBI" id="CHEBI:597326"/>
    </cofactor>
</comment>
<dbReference type="Gene3D" id="3.90.1200.10">
    <property type="match status" value="1"/>
</dbReference>
<dbReference type="CDD" id="cd00610">
    <property type="entry name" value="OAT_like"/>
    <property type="match status" value="1"/>
</dbReference>
<dbReference type="Gene3D" id="2.70.70.10">
    <property type="entry name" value="Glucose Permease (Domain IIA)"/>
    <property type="match status" value="1"/>
</dbReference>
<dbReference type="InterPro" id="IPR015422">
    <property type="entry name" value="PyrdxlP-dep_Trfase_small"/>
</dbReference>
<evidence type="ECO:0000313" key="7">
    <source>
        <dbReference type="Proteomes" id="UP001597294"/>
    </source>
</evidence>
<dbReference type="PROSITE" id="PS00600">
    <property type="entry name" value="AA_TRANSFER_CLASS_3"/>
    <property type="match status" value="1"/>
</dbReference>
<dbReference type="SUPFAM" id="SSF51261">
    <property type="entry name" value="Duplicated hybrid motif"/>
    <property type="match status" value="1"/>
</dbReference>
<protein>
    <submittedName>
        <fullName evidence="6">Aminotransferase class III-fold pyridoxal phosphate-dependent enzyme</fullName>
    </submittedName>
</protein>
<gene>
    <name evidence="6" type="ORF">ACFSKO_12555</name>
</gene>
<dbReference type="CDD" id="cd12797">
    <property type="entry name" value="M23_peptidase"/>
    <property type="match status" value="1"/>
</dbReference>
<dbReference type="Gene3D" id="3.40.640.10">
    <property type="entry name" value="Type I PLP-dependent aspartate aminotransferase-like (Major domain)"/>
    <property type="match status" value="1"/>
</dbReference>
<dbReference type="Gene3D" id="3.90.1150.10">
    <property type="entry name" value="Aspartate Aminotransferase, domain 1"/>
    <property type="match status" value="1"/>
</dbReference>
<reference evidence="7" key="1">
    <citation type="journal article" date="2019" name="Int. J. Syst. Evol. Microbiol.">
        <title>The Global Catalogue of Microorganisms (GCM) 10K type strain sequencing project: providing services to taxonomists for standard genome sequencing and annotation.</title>
        <authorList>
            <consortium name="The Broad Institute Genomics Platform"/>
            <consortium name="The Broad Institute Genome Sequencing Center for Infectious Disease"/>
            <person name="Wu L."/>
            <person name="Ma J."/>
        </authorList>
    </citation>
    <scope>NUCLEOTIDE SEQUENCE [LARGE SCALE GENOMIC DNA]</scope>
    <source>
        <strain evidence="7">CGMCC 4.7192</strain>
    </source>
</reference>
<dbReference type="InterPro" id="IPR011055">
    <property type="entry name" value="Dup_hybrid_motif"/>
</dbReference>
<dbReference type="InterPro" id="IPR005814">
    <property type="entry name" value="Aminotrans_3"/>
</dbReference>
<evidence type="ECO:0000313" key="6">
    <source>
        <dbReference type="EMBL" id="MFD2206455.1"/>
    </source>
</evidence>
<sequence>MSVSSLHKYNTSEAEFLFQEFYGLETIATALPSERDQNFRVSTVDGKSYVLKLYAPETDFNWLDAQDKLLKELAKRAPDLPLPRMLTNNKGAVTRKISDPKGDVRFVRALTWREGEVWSKAAEKQDLDFTQIGHLMGRMDVALKSFIHNGAKRSFLWDVAQASAHRAFVHMIEDEQTRNIVMNILNLFEEETSSKLSRLPNQVIHNDANDYNILVDEDGIISGLIDFGDFIESHKICELAVACAYAMLGQSDPIGKACDVVSGYHAENPLSEEEIALLYDLIRVRLAESICMAAQQHAADPENEYLLISQKDVRGLLSCMEKINSKVVHYRFRDVCGLEACKGSRKLVQWLSAHADEIGPIVQHDLSPDNVLVLDLSPISVNDEGIPRSAEDATNVIFKMMEEAGAAVGVGSYLEDRDVYKGDFFETVDPDEKRTVHLGIDLFLAAYEPLHAPLDGIVRVHNDNTRDYDYGPVVILEHKTDDGQVFYTKYGHLSRTSLELWEDGKEFKKGDVIGFLGPYPENGNWAPHVHFQLLLDLMDMKNDVCGVAARSEINVWASVCPSPNLILGMKTKCQGDVVRTSKNIRSERARHLSPNLSLSYKDPLKITRAERQYLYTDQGERYLDMVNNVCHVGHCHPRVVAAAAEQMPVLNTNTRYLHDNVVNYARELLSTFPDPLEVCFFVNSGSEANDLALRLSRNYTNSEDMLIVDHAYHGNLTSLIDLSPYKFNRKGGKGCPDHVKICPMPDGYRGPIKGDDPQCGSKYADMAIEQLRALEKEGRKPAAFIAESLLGCGGQIVLPQGYLAKVYDAVREAGGLCIADEVQVGFGRVGSHMWGFELQNVVPDIVTLGKPIGNGHPLGAVITTRAVADAFFNGMEYFNTFGGNPVSCAIGLEVLQVLRDERLQNNAARVGAHMMNSLKEMAGRHSLIGEVRGRGLFIGVELVRDAQSLEPATVEANRVVNLMKDRGILLSTDGPLDNVVKIKPPVCFSMESADEFLCAFDSCMGLVGEKP</sequence>
<evidence type="ECO:0000259" key="5">
    <source>
        <dbReference type="Pfam" id="PF01636"/>
    </source>
</evidence>
<keyword evidence="6" id="KW-0808">Transferase</keyword>
<dbReference type="InterPro" id="IPR002575">
    <property type="entry name" value="Aminoglycoside_PTrfase"/>
</dbReference>
<keyword evidence="3" id="KW-0663">Pyridoxal phosphate</keyword>
<dbReference type="NCBIfam" id="NF004799">
    <property type="entry name" value="PRK06148.1"/>
    <property type="match status" value="1"/>
</dbReference>
<dbReference type="InterPro" id="IPR049704">
    <property type="entry name" value="Aminotrans_3_PPA_site"/>
</dbReference>
<dbReference type="SUPFAM" id="SSF56112">
    <property type="entry name" value="Protein kinase-like (PK-like)"/>
    <property type="match status" value="1"/>
</dbReference>
<dbReference type="PANTHER" id="PTHR45688">
    <property type="match status" value="1"/>
</dbReference>
<evidence type="ECO:0000256" key="1">
    <source>
        <dbReference type="ARBA" id="ARBA00001933"/>
    </source>
</evidence>
<dbReference type="InterPro" id="IPR015421">
    <property type="entry name" value="PyrdxlP-dep_Trfase_major"/>
</dbReference>
<evidence type="ECO:0000256" key="2">
    <source>
        <dbReference type="ARBA" id="ARBA00008954"/>
    </source>
</evidence>
<dbReference type="RefSeq" id="WP_380252045.1">
    <property type="nucleotide sequence ID" value="NZ_JBHUII010000004.1"/>
</dbReference>
<dbReference type="GO" id="GO:0008483">
    <property type="term" value="F:transaminase activity"/>
    <property type="evidence" value="ECO:0007669"/>
    <property type="project" value="UniProtKB-KW"/>
</dbReference>
<dbReference type="Pfam" id="PF01636">
    <property type="entry name" value="APH"/>
    <property type="match status" value="1"/>
</dbReference>
<proteinExistence type="inferred from homology"/>
<comment type="similarity">
    <text evidence="2">Belongs to the class-III pyridoxal-phosphate-dependent aminotransferase family.</text>
</comment>
<accession>A0ABW5BNF9</accession>
<keyword evidence="6" id="KW-0032">Aminotransferase</keyword>
<name>A0ABW5BNF9_9PROT</name>
<evidence type="ECO:0000256" key="3">
    <source>
        <dbReference type="ARBA" id="ARBA00022898"/>
    </source>
</evidence>
<dbReference type="Proteomes" id="UP001597294">
    <property type="component" value="Unassembled WGS sequence"/>
</dbReference>
<dbReference type="Pfam" id="PF00202">
    <property type="entry name" value="Aminotran_3"/>
    <property type="match status" value="1"/>
</dbReference>
<dbReference type="InterPro" id="IPR015424">
    <property type="entry name" value="PyrdxlP-dep_Trfase"/>
</dbReference>
<keyword evidence="7" id="KW-1185">Reference proteome</keyword>
<feature type="domain" description="M23ase beta-sheet core" evidence="4">
    <location>
        <begin position="436"/>
        <end position="533"/>
    </location>
</feature>
<dbReference type="SUPFAM" id="SSF53383">
    <property type="entry name" value="PLP-dependent transferases"/>
    <property type="match status" value="1"/>
</dbReference>
<dbReference type="PANTHER" id="PTHR45688:SF13">
    <property type="entry name" value="ALANINE--GLYOXYLATE AMINOTRANSFERASE 2-LIKE"/>
    <property type="match status" value="1"/>
</dbReference>
<dbReference type="InterPro" id="IPR016047">
    <property type="entry name" value="M23ase_b-sheet_dom"/>
</dbReference>
<comment type="caution">
    <text evidence="6">The sequence shown here is derived from an EMBL/GenBank/DDBJ whole genome shotgun (WGS) entry which is preliminary data.</text>
</comment>
<dbReference type="Pfam" id="PF01551">
    <property type="entry name" value="Peptidase_M23"/>
    <property type="match status" value="1"/>
</dbReference>